<evidence type="ECO:0000259" key="5">
    <source>
        <dbReference type="PROSITE" id="PS50893"/>
    </source>
</evidence>
<dbReference type="Gene3D" id="3.40.50.300">
    <property type="entry name" value="P-loop containing nucleotide triphosphate hydrolases"/>
    <property type="match status" value="1"/>
</dbReference>
<reference evidence="7" key="1">
    <citation type="journal article" date="2019" name="Int. J. Syst. Evol. Microbiol.">
        <title>The Global Catalogue of Microorganisms (GCM) 10K type strain sequencing project: providing services to taxonomists for standard genome sequencing and annotation.</title>
        <authorList>
            <consortium name="The Broad Institute Genomics Platform"/>
            <consortium name="The Broad Institute Genome Sequencing Center for Infectious Disease"/>
            <person name="Wu L."/>
            <person name="Ma J."/>
        </authorList>
    </citation>
    <scope>NUCLEOTIDE SEQUENCE [LARGE SCALE GENOMIC DNA]</scope>
    <source>
        <strain evidence="7">CGMCC 1.6960</strain>
    </source>
</reference>
<dbReference type="PANTHER" id="PTHR24220">
    <property type="entry name" value="IMPORT ATP-BINDING PROTEIN"/>
    <property type="match status" value="1"/>
</dbReference>
<comment type="caution">
    <text evidence="6">The sequence shown here is derived from an EMBL/GenBank/DDBJ whole genome shotgun (WGS) entry which is preliminary data.</text>
</comment>
<dbReference type="InterPro" id="IPR027417">
    <property type="entry name" value="P-loop_NTPase"/>
</dbReference>
<dbReference type="SMART" id="SM00382">
    <property type="entry name" value="AAA"/>
    <property type="match status" value="1"/>
</dbReference>
<dbReference type="RefSeq" id="WP_188715141.1">
    <property type="nucleotide sequence ID" value="NZ_BAABBD010000001.1"/>
</dbReference>
<proteinExistence type="predicted"/>
<feature type="region of interest" description="Disordered" evidence="4">
    <location>
        <begin position="328"/>
        <end position="379"/>
    </location>
</feature>
<dbReference type="InterPro" id="IPR003439">
    <property type="entry name" value="ABC_transporter-like_ATP-bd"/>
</dbReference>
<evidence type="ECO:0000256" key="3">
    <source>
        <dbReference type="ARBA" id="ARBA00022840"/>
    </source>
</evidence>
<dbReference type="PROSITE" id="PS50893">
    <property type="entry name" value="ABC_TRANSPORTER_2"/>
    <property type="match status" value="1"/>
</dbReference>
<organism evidence="6 7">
    <name type="scientific">Agrococcus terreus</name>
    <dbReference type="NCBI Taxonomy" id="574649"/>
    <lineage>
        <taxon>Bacteria</taxon>
        <taxon>Bacillati</taxon>
        <taxon>Actinomycetota</taxon>
        <taxon>Actinomycetes</taxon>
        <taxon>Micrococcales</taxon>
        <taxon>Microbacteriaceae</taxon>
        <taxon>Agrococcus</taxon>
    </lineage>
</organism>
<feature type="region of interest" description="Disordered" evidence="4">
    <location>
        <begin position="236"/>
        <end position="316"/>
    </location>
</feature>
<dbReference type="SUPFAM" id="SSF52540">
    <property type="entry name" value="P-loop containing nucleoside triphosphate hydrolases"/>
    <property type="match status" value="1"/>
</dbReference>
<dbReference type="PROSITE" id="PS00211">
    <property type="entry name" value="ABC_TRANSPORTER_1"/>
    <property type="match status" value="1"/>
</dbReference>
<gene>
    <name evidence="6" type="ORF">GCM10010968_02180</name>
</gene>
<evidence type="ECO:0000313" key="7">
    <source>
        <dbReference type="Proteomes" id="UP000626982"/>
    </source>
</evidence>
<evidence type="ECO:0000313" key="6">
    <source>
        <dbReference type="EMBL" id="GGN77520.1"/>
    </source>
</evidence>
<feature type="compositionally biased region" description="Low complexity" evidence="4">
    <location>
        <begin position="290"/>
        <end position="303"/>
    </location>
</feature>
<accession>A0ABQ2KA95</accession>
<dbReference type="EMBL" id="BMLM01000001">
    <property type="protein sequence ID" value="GGN77520.1"/>
    <property type="molecule type" value="Genomic_DNA"/>
</dbReference>
<dbReference type="InterPro" id="IPR015854">
    <property type="entry name" value="ABC_transpr_LolD-like"/>
</dbReference>
<dbReference type="InterPro" id="IPR017911">
    <property type="entry name" value="MacB-like_ATP-bd"/>
</dbReference>
<evidence type="ECO:0000256" key="1">
    <source>
        <dbReference type="ARBA" id="ARBA00022448"/>
    </source>
</evidence>
<feature type="domain" description="ABC transporter" evidence="5">
    <location>
        <begin position="11"/>
        <end position="252"/>
    </location>
</feature>
<evidence type="ECO:0000256" key="2">
    <source>
        <dbReference type="ARBA" id="ARBA00022741"/>
    </source>
</evidence>
<dbReference type="InterPro" id="IPR003593">
    <property type="entry name" value="AAA+_ATPase"/>
</dbReference>
<dbReference type="Proteomes" id="UP000626982">
    <property type="component" value="Unassembled WGS sequence"/>
</dbReference>
<dbReference type="InterPro" id="IPR017871">
    <property type="entry name" value="ABC_transporter-like_CS"/>
</dbReference>
<dbReference type="PANTHER" id="PTHR24220:SF685">
    <property type="entry name" value="ABC TRANSPORTER RELATED"/>
    <property type="match status" value="1"/>
</dbReference>
<keyword evidence="7" id="KW-1185">Reference proteome</keyword>
<keyword evidence="3" id="KW-0067">ATP-binding</keyword>
<feature type="compositionally biased region" description="Low complexity" evidence="4">
    <location>
        <begin position="274"/>
        <end position="283"/>
    </location>
</feature>
<keyword evidence="1" id="KW-0813">Transport</keyword>
<feature type="compositionally biased region" description="Low complexity" evidence="4">
    <location>
        <begin position="241"/>
        <end position="266"/>
    </location>
</feature>
<feature type="compositionally biased region" description="Low complexity" evidence="4">
    <location>
        <begin position="341"/>
        <end position="379"/>
    </location>
</feature>
<keyword evidence="2" id="KW-0547">Nucleotide-binding</keyword>
<name>A0ABQ2KA95_9MICO</name>
<evidence type="ECO:0000256" key="4">
    <source>
        <dbReference type="SAM" id="MobiDB-lite"/>
    </source>
</evidence>
<sequence length="379" mass="38554">MHTTQTSANRMDATAVAHAYGDPGTHPWVLDGVSLTIGAEGPEAVAIMGPSGSGKSTLLHVLAGIVAPVDGRVAWRGRDLATMRDGERTRLRRSDFGFVFQSGQLLPELPAVENVALPLLLAGQSRGRAEAQAAELLVRLGLGGMESRRPGELSGGQAQRVAIARALVGSPGIVFADEPTGALDSATGTAVMSLLIGATLGHGASLVVVTHDPEVAAACSRIVRLQDGRIVGDERTDAGARDAGAADAAAVAGPAQVAHTAQTAHLPQPPVPHVAPTHPAAHAASHRAAAHPASDHPASGPAAQPEPYPAPSYGATRAGVTLQGVPAHPAEVPQDWTGRTAHVPNPAASAPHPASVPAAWHQAQHGQQGQQAWQQGGAR</sequence>
<dbReference type="Pfam" id="PF00005">
    <property type="entry name" value="ABC_tran"/>
    <property type="match status" value="1"/>
</dbReference>
<dbReference type="CDD" id="cd03255">
    <property type="entry name" value="ABC_MJ0796_LolCDE_FtsE"/>
    <property type="match status" value="1"/>
</dbReference>
<protein>
    <recommendedName>
        <fullName evidence="5">ABC transporter domain-containing protein</fullName>
    </recommendedName>
</protein>